<dbReference type="RefSeq" id="WP_353303224.1">
    <property type="nucleotide sequence ID" value="NZ_BAABWN010000007.1"/>
</dbReference>
<proteinExistence type="predicted"/>
<dbReference type="PANTHER" id="PTHR11712:SF336">
    <property type="entry name" value="3-OXOACYL-[ACYL-CARRIER-PROTEIN] SYNTHASE, MITOCHONDRIAL"/>
    <property type="match status" value="1"/>
</dbReference>
<organism evidence="4 5">
    <name type="scientific">Sessilibacter corallicola</name>
    <dbReference type="NCBI Taxonomy" id="2904075"/>
    <lineage>
        <taxon>Bacteria</taxon>
        <taxon>Pseudomonadati</taxon>
        <taxon>Pseudomonadota</taxon>
        <taxon>Gammaproteobacteria</taxon>
        <taxon>Cellvibrionales</taxon>
        <taxon>Cellvibrionaceae</taxon>
        <taxon>Sessilibacter</taxon>
    </lineage>
</organism>
<dbReference type="InterPro" id="IPR000794">
    <property type="entry name" value="Beta-ketoacyl_synthase"/>
</dbReference>
<dbReference type="PANTHER" id="PTHR11712">
    <property type="entry name" value="POLYKETIDE SYNTHASE-RELATED"/>
    <property type="match status" value="1"/>
</dbReference>
<dbReference type="SMART" id="SM00825">
    <property type="entry name" value="PKS_KS"/>
    <property type="match status" value="1"/>
</dbReference>
<evidence type="ECO:0000259" key="3">
    <source>
        <dbReference type="PROSITE" id="PS52004"/>
    </source>
</evidence>
<dbReference type="InterPro" id="IPR014030">
    <property type="entry name" value="Ketoacyl_synth_N"/>
</dbReference>
<dbReference type="InterPro" id="IPR020841">
    <property type="entry name" value="PKS_Beta-ketoAc_synthase_dom"/>
</dbReference>
<protein>
    <submittedName>
        <fullName evidence="4">Beta-ketoacyl-ACP synthase FabY</fullName>
    </submittedName>
</protein>
<evidence type="ECO:0000256" key="2">
    <source>
        <dbReference type="ARBA" id="ARBA00022679"/>
    </source>
</evidence>
<sequence length="637" mass="68923">MKAITRLPVIVGFGGYNAAGRSSFHQAYNRLVLDSINPSEADKTVAGLAVLMNLATKEQGAYSFNGETGLSESALAAKVRNEVVDNTLIRRIDGDVFFDPDNLKWQRNANLKGAEGKPIQFQMRKRDLPEPLPENWQILSEDAGEVTVSTDQLHDIKVDSSRNFPVKSAGQLPRGFNPGSHYNSRFHPRALQMAVLGASDAIRSMGIDWETITSSVTPDEIGVFSSNIMAQLDEYGVGGLLQSRLKGGRVSTKNLILGLNSMTTDFINAYVLGNVGGSGSMTGACASYLYNLSLGVDEIRSGRKRVVIVGGCEAPVTSEIIDGYSTMGALATEDAQKKLYGVDTVDHSRSSRPFSDNCGFTIAESSQYTILMDDELAMELGAIIHGSVGGVYLNADGYKKSISAPGPGNFLTLAKAVAGARGWFGDDVIQRNSILLAHGSSTPKNRESESEIFDVVAKAFGIHNWPTVAVKAFLGHSLAPASGDQVNSVLGMFKHKILPGIRTADNIADDVYQDRLNLFLKDMHFEGDLDLAFVNSKGFGGANASAVILSPDKTTAMLEKRYGKNRMLEAKRKQEANEISANEYNESALSGDLQVIYQFGQGMIDESQIEINQEEIKIPGFKNTIPLATDNPYDDMT</sequence>
<dbReference type="Gene3D" id="3.40.47.10">
    <property type="match status" value="1"/>
</dbReference>
<accession>A0ABQ0AA27</accession>
<dbReference type="InterPro" id="IPR047224">
    <property type="entry name" value="FAS_alpha_su_C"/>
</dbReference>
<dbReference type="PROSITE" id="PS52004">
    <property type="entry name" value="KS3_2"/>
    <property type="match status" value="1"/>
</dbReference>
<comment type="pathway">
    <text evidence="1">Lipid metabolism.</text>
</comment>
<dbReference type="CDD" id="cd00828">
    <property type="entry name" value="elong_cond_enzymes"/>
    <property type="match status" value="1"/>
</dbReference>
<evidence type="ECO:0000313" key="4">
    <source>
        <dbReference type="EMBL" id="GAA6168514.1"/>
    </source>
</evidence>
<keyword evidence="2" id="KW-0808">Transferase</keyword>
<evidence type="ECO:0000256" key="1">
    <source>
        <dbReference type="ARBA" id="ARBA00005189"/>
    </source>
</evidence>
<dbReference type="Pfam" id="PF00109">
    <property type="entry name" value="ketoacyl-synt"/>
    <property type="match status" value="1"/>
</dbReference>
<dbReference type="Proteomes" id="UP001465153">
    <property type="component" value="Unassembled WGS sequence"/>
</dbReference>
<gene>
    <name evidence="4" type="primary">fabY</name>
    <name evidence="4" type="ORF">NBRC116591_23250</name>
</gene>
<reference evidence="4 5" key="1">
    <citation type="submission" date="2024-04" db="EMBL/GenBank/DDBJ databases">
        <title>Draft genome sequence of Sessilibacter corallicola NBRC 116591.</title>
        <authorList>
            <person name="Miyakawa T."/>
            <person name="Kusuya Y."/>
            <person name="Miura T."/>
        </authorList>
    </citation>
    <scope>NUCLEOTIDE SEQUENCE [LARGE SCALE GENOMIC DNA]</scope>
    <source>
        <strain evidence="4 5">KU-00831-HH</strain>
    </source>
</reference>
<keyword evidence="5" id="KW-1185">Reference proteome</keyword>
<dbReference type="EMBL" id="BAABWN010000007">
    <property type="protein sequence ID" value="GAA6168514.1"/>
    <property type="molecule type" value="Genomic_DNA"/>
</dbReference>
<evidence type="ECO:0000313" key="5">
    <source>
        <dbReference type="Proteomes" id="UP001465153"/>
    </source>
</evidence>
<comment type="caution">
    <text evidence="4">The sequence shown here is derived from an EMBL/GenBank/DDBJ whole genome shotgun (WGS) entry which is preliminary data.</text>
</comment>
<dbReference type="SUPFAM" id="SSF53901">
    <property type="entry name" value="Thiolase-like"/>
    <property type="match status" value="2"/>
</dbReference>
<name>A0ABQ0AA27_9GAMM</name>
<dbReference type="InterPro" id="IPR016039">
    <property type="entry name" value="Thiolase-like"/>
</dbReference>
<feature type="domain" description="Ketosynthase family 3 (KS3)" evidence="3">
    <location>
        <begin position="114"/>
        <end position="550"/>
    </location>
</feature>